<keyword evidence="3" id="KW-1185">Reference proteome</keyword>
<evidence type="ECO:0000313" key="3">
    <source>
        <dbReference type="Proteomes" id="UP000059680"/>
    </source>
</evidence>
<reference evidence="3" key="1">
    <citation type="journal article" date="2005" name="Nature">
        <title>The map-based sequence of the rice genome.</title>
        <authorList>
            <consortium name="International rice genome sequencing project (IRGSP)"/>
            <person name="Matsumoto T."/>
            <person name="Wu J."/>
            <person name="Kanamori H."/>
            <person name="Katayose Y."/>
            <person name="Fujisawa M."/>
            <person name="Namiki N."/>
            <person name="Mizuno H."/>
            <person name="Yamamoto K."/>
            <person name="Antonio B.A."/>
            <person name="Baba T."/>
            <person name="Sakata K."/>
            <person name="Nagamura Y."/>
            <person name="Aoki H."/>
            <person name="Arikawa K."/>
            <person name="Arita K."/>
            <person name="Bito T."/>
            <person name="Chiden Y."/>
            <person name="Fujitsuka N."/>
            <person name="Fukunaka R."/>
            <person name="Hamada M."/>
            <person name="Harada C."/>
            <person name="Hayashi A."/>
            <person name="Hijishita S."/>
            <person name="Honda M."/>
            <person name="Hosokawa S."/>
            <person name="Ichikawa Y."/>
            <person name="Idonuma A."/>
            <person name="Iijima M."/>
            <person name="Ikeda M."/>
            <person name="Ikeno M."/>
            <person name="Ito K."/>
            <person name="Ito S."/>
            <person name="Ito T."/>
            <person name="Ito Y."/>
            <person name="Ito Y."/>
            <person name="Iwabuchi A."/>
            <person name="Kamiya K."/>
            <person name="Karasawa W."/>
            <person name="Kurita K."/>
            <person name="Katagiri S."/>
            <person name="Kikuta A."/>
            <person name="Kobayashi H."/>
            <person name="Kobayashi N."/>
            <person name="Machita K."/>
            <person name="Maehara T."/>
            <person name="Masukawa M."/>
            <person name="Mizubayashi T."/>
            <person name="Mukai Y."/>
            <person name="Nagasaki H."/>
            <person name="Nagata Y."/>
            <person name="Naito S."/>
            <person name="Nakashima M."/>
            <person name="Nakama Y."/>
            <person name="Nakamichi Y."/>
            <person name="Nakamura M."/>
            <person name="Meguro A."/>
            <person name="Negishi M."/>
            <person name="Ohta I."/>
            <person name="Ohta T."/>
            <person name="Okamoto M."/>
            <person name="Ono N."/>
            <person name="Saji S."/>
            <person name="Sakaguchi M."/>
            <person name="Sakai K."/>
            <person name="Shibata M."/>
            <person name="Shimokawa T."/>
            <person name="Song J."/>
            <person name="Takazaki Y."/>
            <person name="Terasawa K."/>
            <person name="Tsugane M."/>
            <person name="Tsuji K."/>
            <person name="Ueda S."/>
            <person name="Waki K."/>
            <person name="Yamagata H."/>
            <person name="Yamamoto M."/>
            <person name="Yamamoto S."/>
            <person name="Yamane H."/>
            <person name="Yoshiki S."/>
            <person name="Yoshihara R."/>
            <person name="Yukawa K."/>
            <person name="Zhong H."/>
            <person name="Yano M."/>
            <person name="Yuan Q."/>
            <person name="Ouyang S."/>
            <person name="Liu J."/>
            <person name="Jones K.M."/>
            <person name="Gansberger K."/>
            <person name="Moffat K."/>
            <person name="Hill J."/>
            <person name="Bera J."/>
            <person name="Fadrosh D."/>
            <person name="Jin S."/>
            <person name="Johri S."/>
            <person name="Kim M."/>
            <person name="Overton L."/>
            <person name="Reardon M."/>
            <person name="Tsitrin T."/>
            <person name="Vuong H."/>
            <person name="Weaver B."/>
            <person name="Ciecko A."/>
            <person name="Tallon L."/>
            <person name="Jackson J."/>
            <person name="Pai G."/>
            <person name="Aken S.V."/>
            <person name="Utterback T."/>
            <person name="Reidmuller S."/>
            <person name="Feldblyum T."/>
            <person name="Hsiao J."/>
            <person name="Zismann V."/>
            <person name="Iobst S."/>
            <person name="de Vazeille A.R."/>
            <person name="Buell C.R."/>
            <person name="Ying K."/>
            <person name="Li Y."/>
            <person name="Lu T."/>
            <person name="Huang Y."/>
            <person name="Zhao Q."/>
            <person name="Feng Q."/>
            <person name="Zhang L."/>
            <person name="Zhu J."/>
            <person name="Weng Q."/>
            <person name="Mu J."/>
            <person name="Lu Y."/>
            <person name="Fan D."/>
            <person name="Liu Y."/>
            <person name="Guan J."/>
            <person name="Zhang Y."/>
            <person name="Yu S."/>
            <person name="Liu X."/>
            <person name="Zhang Y."/>
            <person name="Hong G."/>
            <person name="Han B."/>
            <person name="Choisne N."/>
            <person name="Demange N."/>
            <person name="Orjeda G."/>
            <person name="Samain S."/>
            <person name="Cattolico L."/>
            <person name="Pelletier E."/>
            <person name="Couloux A."/>
            <person name="Segurens B."/>
            <person name="Wincker P."/>
            <person name="D'Hont A."/>
            <person name="Scarpelli C."/>
            <person name="Weissenbach J."/>
            <person name="Salanoubat M."/>
            <person name="Quetier F."/>
            <person name="Yu Y."/>
            <person name="Kim H.R."/>
            <person name="Rambo T."/>
            <person name="Currie J."/>
            <person name="Collura K."/>
            <person name="Luo M."/>
            <person name="Yang T."/>
            <person name="Ammiraju J.S.S."/>
            <person name="Engler F."/>
            <person name="Soderlund C."/>
            <person name="Wing R.A."/>
            <person name="Palmer L.E."/>
            <person name="de la Bastide M."/>
            <person name="Spiegel L."/>
            <person name="Nascimento L."/>
            <person name="Zutavern T."/>
            <person name="O'Shaughnessy A."/>
            <person name="Dike S."/>
            <person name="Dedhia N."/>
            <person name="Preston R."/>
            <person name="Balija V."/>
            <person name="McCombie W.R."/>
            <person name="Chow T."/>
            <person name="Chen H."/>
            <person name="Chung M."/>
            <person name="Chen C."/>
            <person name="Shaw J."/>
            <person name="Wu H."/>
            <person name="Hsiao K."/>
            <person name="Chao Y."/>
            <person name="Chu M."/>
            <person name="Cheng C."/>
            <person name="Hour A."/>
            <person name="Lee P."/>
            <person name="Lin S."/>
            <person name="Lin Y."/>
            <person name="Liou J."/>
            <person name="Liu S."/>
            <person name="Hsing Y."/>
            <person name="Raghuvanshi S."/>
            <person name="Mohanty A."/>
            <person name="Bharti A.K."/>
            <person name="Gaur A."/>
            <person name="Gupta V."/>
            <person name="Kumar D."/>
            <person name="Ravi V."/>
            <person name="Vij S."/>
            <person name="Kapur A."/>
            <person name="Khurana P."/>
            <person name="Khurana P."/>
            <person name="Khurana J.P."/>
            <person name="Tyagi A.K."/>
            <person name="Gaikwad K."/>
            <person name="Singh A."/>
            <person name="Dalal V."/>
            <person name="Srivastava S."/>
            <person name="Dixit A."/>
            <person name="Pal A.K."/>
            <person name="Ghazi I.A."/>
            <person name="Yadav M."/>
            <person name="Pandit A."/>
            <person name="Bhargava A."/>
            <person name="Sureshbabu K."/>
            <person name="Batra K."/>
            <person name="Sharma T.R."/>
            <person name="Mohapatra T."/>
            <person name="Singh N.K."/>
            <person name="Messing J."/>
            <person name="Nelson A.B."/>
            <person name="Fuks G."/>
            <person name="Kavchok S."/>
            <person name="Keizer G."/>
            <person name="Linton E."/>
            <person name="Llaca V."/>
            <person name="Song R."/>
            <person name="Tanyolac B."/>
            <person name="Young S."/>
            <person name="Ho-Il K."/>
            <person name="Hahn J.H."/>
            <person name="Sangsakoo G."/>
            <person name="Vanavichit A."/>
            <person name="de Mattos Luiz.A.T."/>
            <person name="Zimmer P.D."/>
            <person name="Malone G."/>
            <person name="Dellagostin O."/>
            <person name="de Oliveira A.C."/>
            <person name="Bevan M."/>
            <person name="Bancroft I."/>
            <person name="Minx P."/>
            <person name="Cordum H."/>
            <person name="Wilson R."/>
            <person name="Cheng Z."/>
            <person name="Jin W."/>
            <person name="Jiang J."/>
            <person name="Leong S.A."/>
            <person name="Iwama H."/>
            <person name="Gojobori T."/>
            <person name="Itoh T."/>
            <person name="Niimura Y."/>
            <person name="Fujii Y."/>
            <person name="Habara T."/>
            <person name="Sakai H."/>
            <person name="Sato Y."/>
            <person name="Wilson G."/>
            <person name="Kumar K."/>
            <person name="McCouch S."/>
            <person name="Juretic N."/>
            <person name="Hoen D."/>
            <person name="Wright S."/>
            <person name="Bruskiewich R."/>
            <person name="Bureau T."/>
            <person name="Miyao A."/>
            <person name="Hirochika H."/>
            <person name="Nishikawa T."/>
            <person name="Kadowaki K."/>
            <person name="Sugiura M."/>
            <person name="Burr B."/>
            <person name="Sasaki T."/>
        </authorList>
    </citation>
    <scope>NUCLEOTIDE SEQUENCE [LARGE SCALE GENOMIC DNA]</scope>
    <source>
        <strain evidence="3">cv. Nipponbare</strain>
    </source>
</reference>
<sequence>MASSCPLPNLTMRASSLDTPNALSSTSAGIPRSADDLPTTGAFMAPSLVWNDTHANPSSPARPATAKLCGTTTICPRRSSPSNTRRPSLLTTCSLALPLVAYTAACALMFQCGARIAFCKSNQTPSINSCLLRTGSFWLLRTVMRPPLGV</sequence>
<dbReference type="Gramene" id="Os08t0127950-00">
    <property type="protein sequence ID" value="Os08t0127950-00"/>
    <property type="gene ID" value="Os08g0127950"/>
</dbReference>
<dbReference type="Proteomes" id="UP000059680">
    <property type="component" value="Chromosome 8"/>
</dbReference>
<dbReference type="EMBL" id="AP014964">
    <property type="protein sequence ID" value="BAT03675.1"/>
    <property type="molecule type" value="Genomic_DNA"/>
</dbReference>
<evidence type="ECO:0000313" key="2">
    <source>
        <dbReference type="EMBL" id="BAT03675.1"/>
    </source>
</evidence>
<gene>
    <name evidence="2" type="ordered locus">Os08g0127950</name>
    <name evidence="2" type="ORF">OSNPB_080127950</name>
</gene>
<proteinExistence type="predicted"/>
<dbReference type="PaxDb" id="39947-A0A0P0XBB6"/>
<evidence type="ECO:0000256" key="1">
    <source>
        <dbReference type="SAM" id="MobiDB-lite"/>
    </source>
</evidence>
<dbReference type="InParanoid" id="A0A0P0XBB6"/>
<feature type="region of interest" description="Disordered" evidence="1">
    <location>
        <begin position="16"/>
        <end position="35"/>
    </location>
</feature>
<reference evidence="2 3" key="3">
    <citation type="journal article" date="2013" name="Rice">
        <title>Improvement of the Oryza sativa Nipponbare reference genome using next generation sequence and optical map data.</title>
        <authorList>
            <person name="Kawahara Y."/>
            <person name="de la Bastide M."/>
            <person name="Hamilton J.P."/>
            <person name="Kanamori H."/>
            <person name="McCombie W.R."/>
            <person name="Ouyang S."/>
            <person name="Schwartz D.C."/>
            <person name="Tanaka T."/>
            <person name="Wu J."/>
            <person name="Zhou S."/>
            <person name="Childs K.L."/>
            <person name="Davidson R.M."/>
            <person name="Lin H."/>
            <person name="Quesada-Ocampo L."/>
            <person name="Vaillancourt B."/>
            <person name="Sakai H."/>
            <person name="Lee S.S."/>
            <person name="Kim J."/>
            <person name="Numa H."/>
            <person name="Itoh T."/>
            <person name="Buell C.R."/>
            <person name="Matsumoto T."/>
        </authorList>
    </citation>
    <scope>NUCLEOTIDE SEQUENCE [LARGE SCALE GENOMIC DNA]</scope>
    <source>
        <strain evidence="3">cv. Nipponbare</strain>
    </source>
</reference>
<protein>
    <submittedName>
        <fullName evidence="2">Os08g0127950 protein</fullName>
    </submittedName>
</protein>
<organism evidence="2 3">
    <name type="scientific">Oryza sativa subsp. japonica</name>
    <name type="common">Rice</name>
    <dbReference type="NCBI Taxonomy" id="39947"/>
    <lineage>
        <taxon>Eukaryota</taxon>
        <taxon>Viridiplantae</taxon>
        <taxon>Streptophyta</taxon>
        <taxon>Embryophyta</taxon>
        <taxon>Tracheophyta</taxon>
        <taxon>Spermatophyta</taxon>
        <taxon>Magnoliopsida</taxon>
        <taxon>Liliopsida</taxon>
        <taxon>Poales</taxon>
        <taxon>Poaceae</taxon>
        <taxon>BOP clade</taxon>
        <taxon>Oryzoideae</taxon>
        <taxon>Oryzeae</taxon>
        <taxon>Oryzinae</taxon>
        <taxon>Oryza</taxon>
        <taxon>Oryza sativa</taxon>
    </lineage>
</organism>
<accession>A0A0P0XBB6</accession>
<name>A0A0P0XBB6_ORYSJ</name>
<reference evidence="2 3" key="2">
    <citation type="journal article" date="2013" name="Plant Cell Physiol.">
        <title>Rice Annotation Project Database (RAP-DB): an integrative and interactive database for rice genomics.</title>
        <authorList>
            <person name="Sakai H."/>
            <person name="Lee S.S."/>
            <person name="Tanaka T."/>
            <person name="Numa H."/>
            <person name="Kim J."/>
            <person name="Kawahara Y."/>
            <person name="Wakimoto H."/>
            <person name="Yang C.C."/>
            <person name="Iwamoto M."/>
            <person name="Abe T."/>
            <person name="Yamada Y."/>
            <person name="Muto A."/>
            <person name="Inokuchi H."/>
            <person name="Ikemura T."/>
            <person name="Matsumoto T."/>
            <person name="Sasaki T."/>
            <person name="Itoh T."/>
        </authorList>
    </citation>
    <scope>NUCLEOTIDE SEQUENCE [LARGE SCALE GENOMIC DNA]</scope>
    <source>
        <strain evidence="3">cv. Nipponbare</strain>
    </source>
</reference>
<feature type="compositionally biased region" description="Polar residues" evidence="1">
    <location>
        <begin position="16"/>
        <end position="28"/>
    </location>
</feature>
<dbReference type="AlphaFoldDB" id="A0A0P0XBB6"/>